<organism evidence="1 2">
    <name type="scientific">Piscirickettsia litoralis</name>
    <dbReference type="NCBI Taxonomy" id="1891921"/>
    <lineage>
        <taxon>Bacteria</taxon>
        <taxon>Pseudomonadati</taxon>
        <taxon>Pseudomonadota</taxon>
        <taxon>Gammaproteobacteria</taxon>
        <taxon>Thiotrichales</taxon>
        <taxon>Piscirickettsiaceae</taxon>
        <taxon>Piscirickettsia</taxon>
    </lineage>
</organism>
<comment type="caution">
    <text evidence="1">The sequence shown here is derived from an EMBL/GenBank/DDBJ whole genome shotgun (WGS) entry which is preliminary data.</text>
</comment>
<evidence type="ECO:0000313" key="2">
    <source>
        <dbReference type="Proteomes" id="UP000094329"/>
    </source>
</evidence>
<keyword evidence="2" id="KW-1185">Reference proteome</keyword>
<evidence type="ECO:0000313" key="1">
    <source>
        <dbReference type="EMBL" id="ODN41385.1"/>
    </source>
</evidence>
<gene>
    <name evidence="1" type="ORF">BGC07_16585</name>
</gene>
<dbReference type="Proteomes" id="UP000094329">
    <property type="component" value="Unassembled WGS sequence"/>
</dbReference>
<dbReference type="RefSeq" id="WP_069314178.1">
    <property type="nucleotide sequence ID" value="NZ_MDTU01000003.1"/>
</dbReference>
<name>A0ABX2ZYV6_9GAMM</name>
<proteinExistence type="predicted"/>
<sequence>MSNSTEPSLSLQLSKTDIRDLGAMLHFLQSRAKQPIPVAQRILKQLDSPALLSQPDNHSKQVIVTGLCSAEIR</sequence>
<accession>A0ABX2ZYV6</accession>
<dbReference type="EMBL" id="MDTU01000003">
    <property type="protein sequence ID" value="ODN41385.1"/>
    <property type="molecule type" value="Genomic_DNA"/>
</dbReference>
<protein>
    <submittedName>
        <fullName evidence="1">Uncharacterized protein</fullName>
    </submittedName>
</protein>
<reference evidence="1 2" key="1">
    <citation type="submission" date="2016-08" db="EMBL/GenBank/DDBJ databases">
        <title>Draft genome sequence of Candidatus Piscirickettsia litoralis, from seawater.</title>
        <authorList>
            <person name="Wan X."/>
            <person name="Lee A.J."/>
            <person name="Hou S."/>
            <person name="Donachie S.P."/>
        </authorList>
    </citation>
    <scope>NUCLEOTIDE SEQUENCE [LARGE SCALE GENOMIC DNA]</scope>
    <source>
        <strain evidence="1 2">Y2</strain>
    </source>
</reference>